<dbReference type="GO" id="GO:0005730">
    <property type="term" value="C:nucleolus"/>
    <property type="evidence" value="ECO:0007669"/>
    <property type="project" value="TreeGrafter"/>
</dbReference>
<evidence type="ECO:0000256" key="1">
    <source>
        <dbReference type="ARBA" id="ARBA00005647"/>
    </source>
</evidence>
<comment type="caution">
    <text evidence="5">The sequence shown here is derived from an EMBL/GenBank/DDBJ whole genome shotgun (WGS) entry which is preliminary data.</text>
</comment>
<feature type="region of interest" description="Disordered" evidence="3">
    <location>
        <begin position="407"/>
        <end position="434"/>
    </location>
</feature>
<dbReference type="InterPro" id="IPR056366">
    <property type="entry name" value="Ribosomal_eL24"/>
</dbReference>
<name>A0AA39MC01_9BILA</name>
<organism evidence="5 6">
    <name type="scientific">Steinernema hermaphroditum</name>
    <dbReference type="NCBI Taxonomy" id="289476"/>
    <lineage>
        <taxon>Eukaryota</taxon>
        <taxon>Metazoa</taxon>
        <taxon>Ecdysozoa</taxon>
        <taxon>Nematoda</taxon>
        <taxon>Chromadorea</taxon>
        <taxon>Rhabditida</taxon>
        <taxon>Tylenchina</taxon>
        <taxon>Panagrolaimomorpha</taxon>
        <taxon>Strongyloidoidea</taxon>
        <taxon>Steinernematidae</taxon>
        <taxon>Steinernema</taxon>
    </lineage>
</organism>
<dbReference type="Pfam" id="PF01246">
    <property type="entry name" value="Ribosomal_L24e"/>
    <property type="match status" value="1"/>
</dbReference>
<dbReference type="Gene3D" id="2.30.170.20">
    <property type="entry name" value="Ribosomal protein L24e"/>
    <property type="match status" value="1"/>
</dbReference>
<evidence type="ECO:0000259" key="4">
    <source>
        <dbReference type="Pfam" id="PF01246"/>
    </source>
</evidence>
<accession>A0AA39MC01</accession>
<protein>
    <recommendedName>
        <fullName evidence="2">Probable ribosome biogenesis protein RLP24</fullName>
    </recommendedName>
</protein>
<proteinExistence type="inferred from homology"/>
<gene>
    <name evidence="5" type="ORF">QR680_011261</name>
</gene>
<dbReference type="GO" id="GO:0003735">
    <property type="term" value="F:structural constituent of ribosome"/>
    <property type="evidence" value="ECO:0007669"/>
    <property type="project" value="InterPro"/>
</dbReference>
<dbReference type="GO" id="GO:0042273">
    <property type="term" value="P:ribosomal large subunit biogenesis"/>
    <property type="evidence" value="ECO:0007669"/>
    <property type="project" value="TreeGrafter"/>
</dbReference>
<keyword evidence="6" id="KW-1185">Reference proteome</keyword>
<evidence type="ECO:0000256" key="2">
    <source>
        <dbReference type="ARBA" id="ARBA00039784"/>
    </source>
</evidence>
<dbReference type="SUPFAM" id="SSF57716">
    <property type="entry name" value="Glucocorticoid receptor-like (DNA-binding domain)"/>
    <property type="match status" value="1"/>
</dbReference>
<dbReference type="InterPro" id="IPR000988">
    <property type="entry name" value="Ribosomal_eL24-rel_N"/>
</dbReference>
<dbReference type="PANTHER" id="PTHR10792">
    <property type="entry name" value="60S RIBOSOMAL PROTEIN L24"/>
    <property type="match status" value="1"/>
</dbReference>
<evidence type="ECO:0000256" key="3">
    <source>
        <dbReference type="SAM" id="MobiDB-lite"/>
    </source>
</evidence>
<feature type="domain" description="Large ribosomal subunit protein eL24-related N-terminal" evidence="4">
    <location>
        <begin position="297"/>
        <end position="335"/>
    </location>
</feature>
<evidence type="ECO:0000313" key="5">
    <source>
        <dbReference type="EMBL" id="KAK0429226.1"/>
    </source>
</evidence>
<dbReference type="PANTHER" id="PTHR10792:SF8">
    <property type="entry name" value="RIBOSOME BIOGENESIS PROTEIN RLP24-RELATED"/>
    <property type="match status" value="1"/>
</dbReference>
<dbReference type="Proteomes" id="UP001175271">
    <property type="component" value="Unassembled WGS sequence"/>
</dbReference>
<dbReference type="AlphaFoldDB" id="A0AA39MC01"/>
<sequence>MSDCDRKDIAEEHARWRQFEVAPQRAGEDENLEIKGYDFRCLQQRSKSNGVETMSFDYYCRLKYVRFNNVLFKSTSFGSVTGPLFEESYNDGDLDYRDFPLYGEDEILDGQGWLTDDNKAEEVIDILEKCTRDECLLAMTEFERDIIELMPLLRIVNDRVKKINIYKMRFAHIELEEERKSLQMAFEEWLLDRIEKNSLESLCLDDVQFGNYKTNWMDELKALIKDCKIPYIDIGFLGSRKVAALGMDFLEEHLKVMKEVTLPAKKQCEYAYRLDGDDLEVLKEDQENVTESQEKFKEVFRFCRKKCNVAFKKKRNPRKVQWTKASRLARGKELQDPNIAALEHRRNEPTKYERALWKDAIGAMKETHDIKHKRYSNLIREKLKPGKIMKRDQMKTKARKQIHLIRSPAANAASKVGQKTKTKKVQAEEAMETN</sequence>
<reference evidence="5" key="1">
    <citation type="submission" date="2023-06" db="EMBL/GenBank/DDBJ databases">
        <title>Genomic analysis of the entomopathogenic nematode Steinernema hermaphroditum.</title>
        <authorList>
            <person name="Schwarz E.M."/>
            <person name="Heppert J.K."/>
            <person name="Baniya A."/>
            <person name="Schwartz H.T."/>
            <person name="Tan C.-H."/>
            <person name="Antoshechkin I."/>
            <person name="Sternberg P.W."/>
            <person name="Goodrich-Blair H."/>
            <person name="Dillman A.R."/>
        </authorList>
    </citation>
    <scope>NUCLEOTIDE SEQUENCE</scope>
    <source>
        <strain evidence="5">PS9179</strain>
        <tissue evidence="5">Whole animal</tissue>
    </source>
</reference>
<dbReference type="EMBL" id="JAUCMV010000001">
    <property type="protein sequence ID" value="KAK0429226.1"/>
    <property type="molecule type" value="Genomic_DNA"/>
</dbReference>
<comment type="similarity">
    <text evidence="1">Belongs to the eukaryotic ribosomal protein eL24 family.</text>
</comment>
<evidence type="ECO:0000313" key="6">
    <source>
        <dbReference type="Proteomes" id="UP001175271"/>
    </source>
</evidence>
<dbReference type="InterPro" id="IPR038630">
    <property type="entry name" value="L24e/L24_sf"/>
</dbReference>